<dbReference type="InterPro" id="IPR004629">
    <property type="entry name" value="WecG_TagA_CpsF"/>
</dbReference>
<evidence type="ECO:0000256" key="1">
    <source>
        <dbReference type="ARBA" id="ARBA00022676"/>
    </source>
</evidence>
<dbReference type="GO" id="GO:0016758">
    <property type="term" value="F:hexosyltransferase activity"/>
    <property type="evidence" value="ECO:0007669"/>
    <property type="project" value="TreeGrafter"/>
</dbReference>
<dbReference type="PANTHER" id="PTHR34136">
    <property type="match status" value="1"/>
</dbReference>
<dbReference type="Pfam" id="PF03808">
    <property type="entry name" value="Glyco_tran_WecG"/>
    <property type="match status" value="1"/>
</dbReference>
<sequence length="224" mass="25720">MVNFFAGIPFSTEDIEGISKLSFARIATVNNEYIFNYHTDINFRDTLKDAVFVCDGRIPFLFSKNVLKKYVVNITGIDLIKFVYGSGQFKSVLFIGDTDEANFEIVDYFNKAGFRASGWNPFIGDLGALKLNDDFFKYDAVFVALGCKKQEKFIDYFKNDMQKNGVQLVAGIGGAYSIFLNKKTLPSFVYNAGLGSIWRLFQEFKLFRIIRLFDSLKAFRYYFK</sequence>
<reference evidence="3 4" key="1">
    <citation type="submission" date="2019-01" db="EMBL/GenBank/DDBJ databases">
        <title>Flavobacterium sp. nov. isolated from arctic soil.</title>
        <authorList>
            <person name="Kim D.-U."/>
        </authorList>
    </citation>
    <scope>NUCLEOTIDE SEQUENCE [LARGE SCALE GENOMIC DNA]</scope>
    <source>
        <strain evidence="3 4">Kopri-42</strain>
    </source>
</reference>
<dbReference type="EMBL" id="QNVY02000006">
    <property type="protein sequence ID" value="RYJ50861.1"/>
    <property type="molecule type" value="Genomic_DNA"/>
</dbReference>
<keyword evidence="4" id="KW-1185">Reference proteome</keyword>
<dbReference type="AlphaFoldDB" id="A0A482TF29"/>
<gene>
    <name evidence="3" type="ORF">DR871_015305</name>
</gene>
<dbReference type="OrthoDB" id="9771846at2"/>
<proteinExistence type="predicted"/>
<evidence type="ECO:0000313" key="3">
    <source>
        <dbReference type="EMBL" id="RYJ50861.1"/>
    </source>
</evidence>
<dbReference type="PANTHER" id="PTHR34136:SF1">
    <property type="entry name" value="UDP-N-ACETYL-D-MANNOSAMINURONIC ACID TRANSFERASE"/>
    <property type="match status" value="1"/>
</dbReference>
<dbReference type="RefSeq" id="WP_113667001.1">
    <property type="nucleotide sequence ID" value="NZ_QNVY02000006.1"/>
</dbReference>
<evidence type="ECO:0000256" key="2">
    <source>
        <dbReference type="ARBA" id="ARBA00022679"/>
    </source>
</evidence>
<protein>
    <recommendedName>
        <fullName evidence="5">Glycosyltransferase</fullName>
    </recommendedName>
</protein>
<keyword evidence="1" id="KW-0328">Glycosyltransferase</keyword>
<dbReference type="Proteomes" id="UP000253235">
    <property type="component" value="Unassembled WGS sequence"/>
</dbReference>
<keyword evidence="2" id="KW-0808">Transferase</keyword>
<organism evidence="3 4">
    <name type="scientific">Flavobacterium petrolei</name>
    <dbReference type="NCBI Taxonomy" id="2259594"/>
    <lineage>
        <taxon>Bacteria</taxon>
        <taxon>Pseudomonadati</taxon>
        <taxon>Bacteroidota</taxon>
        <taxon>Flavobacteriia</taxon>
        <taxon>Flavobacteriales</taxon>
        <taxon>Flavobacteriaceae</taxon>
        <taxon>Flavobacterium</taxon>
    </lineage>
</organism>
<evidence type="ECO:0000313" key="4">
    <source>
        <dbReference type="Proteomes" id="UP000253235"/>
    </source>
</evidence>
<comment type="caution">
    <text evidence="3">The sequence shown here is derived from an EMBL/GenBank/DDBJ whole genome shotgun (WGS) entry which is preliminary data.</text>
</comment>
<evidence type="ECO:0008006" key="5">
    <source>
        <dbReference type="Google" id="ProtNLM"/>
    </source>
</evidence>
<name>A0A482TF29_9FLAO</name>
<accession>A0A482TF29</accession>